<dbReference type="GO" id="GO:0008236">
    <property type="term" value="F:serine-type peptidase activity"/>
    <property type="evidence" value="ECO:0007669"/>
    <property type="project" value="UniProtKB-KW"/>
</dbReference>
<sequence length="212" mass="24307">MKKLFLTSSVGRVANDIATKLEIRNGTSLVFVTTASETETDDLSWRDDDRQALVAAGFNVTDYTFTDKSTDEIKANLKQFDVICIEGGNTFYLLEKIQQSQCQEAIIELVSNGMPYIGSSAGSMIAGPNIHPLRHLERDHFPTLDGYEGLGLIDFVIFPHWGRDDFKDLYLVRRMKYNYNDQYKYILLTDNQYLQVTDNEIKFIDIKHDKNQ</sequence>
<evidence type="ECO:0000256" key="3">
    <source>
        <dbReference type="ARBA" id="ARBA00022801"/>
    </source>
</evidence>
<dbReference type="InterPro" id="IPR029062">
    <property type="entry name" value="Class_I_gatase-like"/>
</dbReference>
<name>A0A554JCN3_9BACT</name>
<dbReference type="EMBL" id="VMFD01000017">
    <property type="protein sequence ID" value="TSC66064.1"/>
    <property type="molecule type" value="Genomic_DNA"/>
</dbReference>
<dbReference type="Gene3D" id="3.40.50.880">
    <property type="match status" value="1"/>
</dbReference>
<dbReference type="CDD" id="cd03129">
    <property type="entry name" value="GAT1_Peptidase_E_like"/>
    <property type="match status" value="1"/>
</dbReference>
<comment type="similarity">
    <text evidence="1">Belongs to the peptidase S51 family.</text>
</comment>
<dbReference type="PANTHER" id="PTHR20842:SF0">
    <property type="entry name" value="ALPHA-ASPARTYL DIPEPTIDASE"/>
    <property type="match status" value="1"/>
</dbReference>
<reference evidence="5 6" key="1">
    <citation type="submission" date="2017-08" db="EMBL/GenBank/DDBJ databases">
        <title>Mechanisms for carbon and nitrogen cycling indicate functional differentiation within the Candidate Phyla Radiation.</title>
        <authorList>
            <person name="Danczak R.E."/>
            <person name="Johnston M.D."/>
            <person name="Kenah C."/>
            <person name="Slattery M."/>
            <person name="Wrighton K.C."/>
            <person name="Wilkins M.J."/>
        </authorList>
    </citation>
    <scope>NUCLEOTIDE SEQUENCE [LARGE SCALE GENOMIC DNA]</scope>
    <source>
        <strain evidence="5">Gr01-1014_85</strain>
    </source>
</reference>
<keyword evidence="2" id="KW-0645">Protease</keyword>
<keyword evidence="3" id="KW-0378">Hydrolase</keyword>
<proteinExistence type="inferred from homology"/>
<evidence type="ECO:0000256" key="4">
    <source>
        <dbReference type="ARBA" id="ARBA00022825"/>
    </source>
</evidence>
<protein>
    <submittedName>
        <fullName evidence="5">Dipeptidase E</fullName>
    </submittedName>
</protein>
<gene>
    <name evidence="5" type="ORF">CEO22_247</name>
</gene>
<dbReference type="Proteomes" id="UP000316253">
    <property type="component" value="Unassembled WGS sequence"/>
</dbReference>
<accession>A0A554JCN3</accession>
<dbReference type="AlphaFoldDB" id="A0A554JCN3"/>
<dbReference type="GO" id="GO:0006508">
    <property type="term" value="P:proteolysis"/>
    <property type="evidence" value="ECO:0007669"/>
    <property type="project" value="UniProtKB-KW"/>
</dbReference>
<keyword evidence="4" id="KW-0720">Serine protease</keyword>
<organism evidence="5 6">
    <name type="scientific">Candidatus Berkelbacteria bacterium Gr01-1014_85</name>
    <dbReference type="NCBI Taxonomy" id="2017150"/>
    <lineage>
        <taxon>Bacteria</taxon>
        <taxon>Candidatus Berkelbacteria</taxon>
    </lineage>
</organism>
<evidence type="ECO:0000256" key="2">
    <source>
        <dbReference type="ARBA" id="ARBA00022670"/>
    </source>
</evidence>
<evidence type="ECO:0000256" key="1">
    <source>
        <dbReference type="ARBA" id="ARBA00006534"/>
    </source>
</evidence>
<dbReference type="Pfam" id="PF03575">
    <property type="entry name" value="Peptidase_S51"/>
    <property type="match status" value="1"/>
</dbReference>
<comment type="caution">
    <text evidence="5">The sequence shown here is derived from an EMBL/GenBank/DDBJ whole genome shotgun (WGS) entry which is preliminary data.</text>
</comment>
<evidence type="ECO:0000313" key="5">
    <source>
        <dbReference type="EMBL" id="TSC66064.1"/>
    </source>
</evidence>
<dbReference type="InterPro" id="IPR005320">
    <property type="entry name" value="Peptidase_S51"/>
</dbReference>
<dbReference type="SUPFAM" id="SSF52317">
    <property type="entry name" value="Class I glutamine amidotransferase-like"/>
    <property type="match status" value="1"/>
</dbReference>
<evidence type="ECO:0000313" key="6">
    <source>
        <dbReference type="Proteomes" id="UP000316253"/>
    </source>
</evidence>
<dbReference type="PANTHER" id="PTHR20842">
    <property type="entry name" value="PROTEASE S51 ALPHA-ASPARTYL DIPEPTIDASE"/>
    <property type="match status" value="1"/>
</dbReference>